<protein>
    <submittedName>
        <fullName evidence="2">Pilus assembly protein PilN</fullName>
    </submittedName>
</protein>
<evidence type="ECO:0000313" key="2">
    <source>
        <dbReference type="EMBL" id="ASW42294.1"/>
    </source>
</evidence>
<dbReference type="RefSeq" id="WP_119864423.1">
    <property type="nucleotide sequence ID" value="NZ_CP016786.1"/>
</dbReference>
<name>A0A343J9T6_9CLOT</name>
<keyword evidence="1" id="KW-1133">Transmembrane helix</keyword>
<feature type="transmembrane region" description="Helical" evidence="1">
    <location>
        <begin position="23"/>
        <end position="42"/>
    </location>
</feature>
<reference evidence="2 3" key="1">
    <citation type="submission" date="2016-08" db="EMBL/GenBank/DDBJ databases">
        <title>Complete Genome Sequence Of The Indigo Reducing Clostridium isatidis DSM15098.</title>
        <authorList>
            <person name="Little G.T."/>
            <person name="Minton N.P."/>
        </authorList>
    </citation>
    <scope>NUCLEOTIDE SEQUENCE [LARGE SCALE GENOMIC DNA]</scope>
    <source>
        <strain evidence="2 3">DSM 15098</strain>
    </source>
</reference>
<evidence type="ECO:0000313" key="3">
    <source>
        <dbReference type="Proteomes" id="UP000264883"/>
    </source>
</evidence>
<keyword evidence="3" id="KW-1185">Reference proteome</keyword>
<organism evidence="2 3">
    <name type="scientific">Clostridium isatidis</name>
    <dbReference type="NCBI Taxonomy" id="182773"/>
    <lineage>
        <taxon>Bacteria</taxon>
        <taxon>Bacillati</taxon>
        <taxon>Bacillota</taxon>
        <taxon>Clostridia</taxon>
        <taxon>Eubacteriales</taxon>
        <taxon>Clostridiaceae</taxon>
        <taxon>Clostridium</taxon>
    </lineage>
</organism>
<sequence>MVRDMNFFSPYQGKRKEQKNKNIYVYSLAGFLSVAIVGTLAWNTTNILLLNSKIKKLNEELEQDHIKEKIVKWEDISKKSDVLIKYDDEITKIIDALNSREIVTTNLLDKLSSTLPTEVTFNSINISNTEITIQAVSTSRVAIGEVEHNLKKLDIMQDVYIGGISGVENYTFDIKCVLKDVE</sequence>
<dbReference type="AlphaFoldDB" id="A0A343J9T6"/>
<evidence type="ECO:0000256" key="1">
    <source>
        <dbReference type="SAM" id="Phobius"/>
    </source>
</evidence>
<dbReference type="InterPro" id="IPR007813">
    <property type="entry name" value="PilN"/>
</dbReference>
<dbReference type="EMBL" id="CP016786">
    <property type="protein sequence ID" value="ASW42294.1"/>
    <property type="molecule type" value="Genomic_DNA"/>
</dbReference>
<gene>
    <name evidence="2" type="ORF">BEN51_01955</name>
</gene>
<dbReference type="Proteomes" id="UP000264883">
    <property type="component" value="Chromosome"/>
</dbReference>
<dbReference type="OrthoDB" id="1707667at2"/>
<proteinExistence type="predicted"/>
<dbReference type="Pfam" id="PF05137">
    <property type="entry name" value="PilN"/>
    <property type="match status" value="1"/>
</dbReference>
<keyword evidence="1" id="KW-0812">Transmembrane</keyword>
<dbReference type="KEGG" id="cia:BEN51_01955"/>
<keyword evidence="1" id="KW-0472">Membrane</keyword>
<accession>A0A343J9T6</accession>